<reference evidence="1 2" key="1">
    <citation type="submission" date="2024-01" db="EMBL/GenBank/DDBJ databases">
        <title>Draft genome sequence of Gordonia sp. LSe1-13.</title>
        <authorList>
            <person name="Suphannarot A."/>
            <person name="Mingma R."/>
        </authorList>
    </citation>
    <scope>NUCLEOTIDE SEQUENCE [LARGE SCALE GENOMIC DNA]</scope>
    <source>
        <strain evidence="1 2">LSe1-13</strain>
    </source>
</reference>
<accession>A0ABU7M9U8</accession>
<dbReference type="SUPFAM" id="SSF51197">
    <property type="entry name" value="Clavaminate synthase-like"/>
    <property type="match status" value="1"/>
</dbReference>
<evidence type="ECO:0000313" key="1">
    <source>
        <dbReference type="EMBL" id="MEE3849888.1"/>
    </source>
</evidence>
<sequence length="260" mass="28010">MHALDDAAVNRFITDGFVKVDGAFDRADGERCAAQLWDQIEPSADDPSSWTESLIWVNGMSSPPFTEVANTEVSTSAYDALVGPGRWRPRLGLGTFPLRFPSTEPPEAAGWHIEASFADDAGAPRVSLRSRGRALLMLYLFSDVGDDDAPTLIRVGSHLAVPPFLADAGPDGRPWMDVCTDVVPATDDCEVVTATGQIGDVFLCHPFLVHSAQAHRGRVPRFMAQPPLEPVGELDLDADEPTPLAEAVVRGLRRAGRSPV</sequence>
<dbReference type="GO" id="GO:0051213">
    <property type="term" value="F:dioxygenase activity"/>
    <property type="evidence" value="ECO:0007669"/>
    <property type="project" value="UniProtKB-KW"/>
</dbReference>
<proteinExistence type="predicted"/>
<dbReference type="EMBL" id="JAZDUF010000001">
    <property type="protein sequence ID" value="MEE3849888.1"/>
    <property type="molecule type" value="Genomic_DNA"/>
</dbReference>
<keyword evidence="2" id="KW-1185">Reference proteome</keyword>
<name>A0ABU7M9U8_9ACTN</name>
<evidence type="ECO:0000313" key="2">
    <source>
        <dbReference type="Proteomes" id="UP001347146"/>
    </source>
</evidence>
<dbReference type="Pfam" id="PF05721">
    <property type="entry name" value="PhyH"/>
    <property type="match status" value="1"/>
</dbReference>
<dbReference type="Gene3D" id="2.60.120.620">
    <property type="entry name" value="q2cbj1_9rhob like domain"/>
    <property type="match status" value="1"/>
</dbReference>
<comment type="caution">
    <text evidence="1">The sequence shown here is derived from an EMBL/GenBank/DDBJ whole genome shotgun (WGS) entry which is preliminary data.</text>
</comment>
<gene>
    <name evidence="1" type="ORF">VZC37_06065</name>
</gene>
<dbReference type="Proteomes" id="UP001347146">
    <property type="component" value="Unassembled WGS sequence"/>
</dbReference>
<dbReference type="InterPro" id="IPR008775">
    <property type="entry name" value="Phytyl_CoA_dOase-like"/>
</dbReference>
<keyword evidence="1" id="KW-0560">Oxidoreductase</keyword>
<dbReference type="RefSeq" id="WP_330431496.1">
    <property type="nucleotide sequence ID" value="NZ_JAZDUF010000001.1"/>
</dbReference>
<organism evidence="1 2">
    <name type="scientific">Gordonia sesuvii</name>
    <dbReference type="NCBI Taxonomy" id="3116777"/>
    <lineage>
        <taxon>Bacteria</taxon>
        <taxon>Bacillati</taxon>
        <taxon>Actinomycetota</taxon>
        <taxon>Actinomycetes</taxon>
        <taxon>Mycobacteriales</taxon>
        <taxon>Gordoniaceae</taxon>
        <taxon>Gordonia</taxon>
    </lineage>
</organism>
<protein>
    <submittedName>
        <fullName evidence="1">Phytanoyl-CoA dioxygenase family protein</fullName>
    </submittedName>
</protein>
<keyword evidence="1" id="KW-0223">Dioxygenase</keyword>